<keyword evidence="7 10" id="KW-0472">Membrane</keyword>
<dbReference type="Pfam" id="PF13462">
    <property type="entry name" value="Thioredoxin_4"/>
    <property type="match status" value="1"/>
</dbReference>
<keyword evidence="13" id="KW-1185">Reference proteome</keyword>
<gene>
    <name evidence="12" type="ORF">VB798_22120</name>
</gene>
<evidence type="ECO:0000256" key="5">
    <source>
        <dbReference type="ARBA" id="ARBA00022989"/>
    </source>
</evidence>
<comment type="caution">
    <text evidence="12">The sequence shown here is derived from an EMBL/GenBank/DDBJ whole genome shotgun (WGS) entry which is preliminary data.</text>
</comment>
<sequence length="542" mass="61438">MKVLNHIFNTTDQPSIEVISLLINHLRVAVTKTSVKEKLQTHPAYPSLLSLSDTLDIWKIPNAALKLQSEQLKELETPFIAHLYSNDGEFVFVTSLTKDHVSFINGNRKQSKVTYNDFYHLWSGIVLIAEAAEQSGEKDYLHKYKQEQITLLRTPTIILLFSSIAFMGILQKGFTDWREYVSILTKLVGLIISIFLLVVQFGLGNTYINHFCQIGKTSNCKNVLQSSASKLFGWLSWSEIGLLYFSGSFLALLMLPVNHWLLLKILNTLALPYTVWSVYYQARVAKSWCILCLMVQGLLWIEFIIDYPISFNEVLGSNEIIVTIQAFSTPIAIWLFIKPLIIRAKKLDKTQQELQGFKNNPSLFQALLGNQKEVNAPSMSGIQTIHLGNPVANNTILMVSNPFCKPCAKAHNDLEEILRDNSHLKAEIIFLTCGDTEGKRLDIAKHLLALQASSNEIDSALTDWYNEGINNIEVWKKKYPIAEVEQQYFIEMAKAHCDWCSFVNISATPTFFINGFEKPSIYELSDLVQLFSSVPESITPQL</sequence>
<evidence type="ECO:0000256" key="7">
    <source>
        <dbReference type="ARBA" id="ARBA00023136"/>
    </source>
</evidence>
<feature type="transmembrane region" description="Helical" evidence="10">
    <location>
        <begin position="231"/>
        <end position="255"/>
    </location>
</feature>
<comment type="subcellular location">
    <subcellularLocation>
        <location evidence="1">Membrane</location>
        <topology evidence="1">Multi-pass membrane protein</topology>
    </subcellularLocation>
</comment>
<keyword evidence="4" id="KW-0874">Quinone</keyword>
<evidence type="ECO:0000256" key="10">
    <source>
        <dbReference type="SAM" id="Phobius"/>
    </source>
</evidence>
<evidence type="ECO:0000256" key="1">
    <source>
        <dbReference type="ARBA" id="ARBA00004141"/>
    </source>
</evidence>
<keyword evidence="3 10" id="KW-0812">Transmembrane</keyword>
<dbReference type="CDD" id="cd12921">
    <property type="entry name" value="VKOR_4"/>
    <property type="match status" value="1"/>
</dbReference>
<dbReference type="InterPro" id="IPR036249">
    <property type="entry name" value="Thioredoxin-like_sf"/>
</dbReference>
<dbReference type="RefSeq" id="WP_323689427.1">
    <property type="nucleotide sequence ID" value="NZ_JAYGIM010000019.1"/>
</dbReference>
<feature type="transmembrane region" description="Helical" evidence="10">
    <location>
        <begin position="151"/>
        <end position="171"/>
    </location>
</feature>
<keyword evidence="9" id="KW-0676">Redox-active center</keyword>
<accession>A0ABU5SPS5</accession>
<dbReference type="Proteomes" id="UP001302222">
    <property type="component" value="Unassembled WGS sequence"/>
</dbReference>
<evidence type="ECO:0000256" key="2">
    <source>
        <dbReference type="ARBA" id="ARBA00006214"/>
    </source>
</evidence>
<evidence type="ECO:0000256" key="9">
    <source>
        <dbReference type="ARBA" id="ARBA00023284"/>
    </source>
</evidence>
<dbReference type="Gene3D" id="1.20.1440.130">
    <property type="entry name" value="VKOR domain"/>
    <property type="match status" value="1"/>
</dbReference>
<evidence type="ECO:0000313" key="12">
    <source>
        <dbReference type="EMBL" id="MEA5429305.1"/>
    </source>
</evidence>
<feature type="transmembrane region" description="Helical" evidence="10">
    <location>
        <begin position="261"/>
        <end position="280"/>
    </location>
</feature>
<dbReference type="EMBL" id="JAYGIM010000019">
    <property type="protein sequence ID" value="MEA5429305.1"/>
    <property type="molecule type" value="Genomic_DNA"/>
</dbReference>
<dbReference type="InterPro" id="IPR012336">
    <property type="entry name" value="Thioredoxin-like_fold"/>
</dbReference>
<dbReference type="Pfam" id="PF03412">
    <property type="entry name" value="Peptidase_C39"/>
    <property type="match status" value="1"/>
</dbReference>
<dbReference type="Pfam" id="PF07884">
    <property type="entry name" value="VKOR"/>
    <property type="match status" value="1"/>
</dbReference>
<dbReference type="Gene3D" id="3.90.70.10">
    <property type="entry name" value="Cysteine proteinases"/>
    <property type="match status" value="1"/>
</dbReference>
<proteinExistence type="inferred from homology"/>
<name>A0ABU5SPS5_9BACT</name>
<dbReference type="InterPro" id="IPR038354">
    <property type="entry name" value="VKOR_sf"/>
</dbReference>
<reference evidence="12 13" key="1">
    <citation type="submission" date="2023-12" db="EMBL/GenBank/DDBJ databases">
        <title>Novel species of the genus Arcicella isolated from rivers.</title>
        <authorList>
            <person name="Lu H."/>
        </authorList>
    </citation>
    <scope>NUCLEOTIDE SEQUENCE [LARGE SCALE GENOMIC DNA]</scope>
    <source>
        <strain evidence="12 13">DC25W</strain>
    </source>
</reference>
<dbReference type="Gene3D" id="3.40.30.10">
    <property type="entry name" value="Glutaredoxin"/>
    <property type="match status" value="1"/>
</dbReference>
<evidence type="ECO:0000313" key="13">
    <source>
        <dbReference type="Proteomes" id="UP001302222"/>
    </source>
</evidence>
<feature type="transmembrane region" description="Helical" evidence="10">
    <location>
        <begin position="287"/>
        <end position="305"/>
    </location>
</feature>
<evidence type="ECO:0000256" key="4">
    <source>
        <dbReference type="ARBA" id="ARBA00022719"/>
    </source>
</evidence>
<dbReference type="SUPFAM" id="SSF52833">
    <property type="entry name" value="Thioredoxin-like"/>
    <property type="match status" value="1"/>
</dbReference>
<dbReference type="InterPro" id="IPR012932">
    <property type="entry name" value="VKOR"/>
</dbReference>
<keyword evidence="6" id="KW-0560">Oxidoreductase</keyword>
<evidence type="ECO:0000256" key="8">
    <source>
        <dbReference type="ARBA" id="ARBA00023157"/>
    </source>
</evidence>
<dbReference type="InterPro" id="IPR005074">
    <property type="entry name" value="Peptidase_C39"/>
</dbReference>
<comment type="similarity">
    <text evidence="2">Belongs to the VKOR family.</text>
</comment>
<dbReference type="PROSITE" id="PS50990">
    <property type="entry name" value="PEPTIDASE_C39"/>
    <property type="match status" value="1"/>
</dbReference>
<dbReference type="SMART" id="SM00756">
    <property type="entry name" value="VKc"/>
    <property type="match status" value="1"/>
</dbReference>
<feature type="transmembrane region" description="Helical" evidence="10">
    <location>
        <begin position="183"/>
        <end position="203"/>
    </location>
</feature>
<organism evidence="12 13">
    <name type="scientific">Arcicella lustrica</name>
    <dbReference type="NCBI Taxonomy" id="2984196"/>
    <lineage>
        <taxon>Bacteria</taxon>
        <taxon>Pseudomonadati</taxon>
        <taxon>Bacteroidota</taxon>
        <taxon>Cytophagia</taxon>
        <taxon>Cytophagales</taxon>
        <taxon>Flectobacillaceae</taxon>
        <taxon>Arcicella</taxon>
    </lineage>
</organism>
<feature type="transmembrane region" description="Helical" evidence="10">
    <location>
        <begin position="320"/>
        <end position="337"/>
    </location>
</feature>
<protein>
    <submittedName>
        <fullName evidence="12">Vitamin K epoxide reductase family protein</fullName>
    </submittedName>
</protein>
<evidence type="ECO:0000256" key="6">
    <source>
        <dbReference type="ARBA" id="ARBA00023002"/>
    </source>
</evidence>
<evidence type="ECO:0000259" key="11">
    <source>
        <dbReference type="PROSITE" id="PS50990"/>
    </source>
</evidence>
<keyword evidence="5 10" id="KW-1133">Transmembrane helix</keyword>
<evidence type="ECO:0000256" key="3">
    <source>
        <dbReference type="ARBA" id="ARBA00022692"/>
    </source>
</evidence>
<feature type="domain" description="Peptidase C39" evidence="11">
    <location>
        <begin position="13"/>
        <end position="129"/>
    </location>
</feature>
<keyword evidence="8" id="KW-1015">Disulfide bond</keyword>